<evidence type="ECO:0000313" key="1">
    <source>
        <dbReference type="EMBL" id="JAH69026.1"/>
    </source>
</evidence>
<organism evidence="1">
    <name type="scientific">Anguilla anguilla</name>
    <name type="common">European freshwater eel</name>
    <name type="synonym">Muraena anguilla</name>
    <dbReference type="NCBI Taxonomy" id="7936"/>
    <lineage>
        <taxon>Eukaryota</taxon>
        <taxon>Metazoa</taxon>
        <taxon>Chordata</taxon>
        <taxon>Craniata</taxon>
        <taxon>Vertebrata</taxon>
        <taxon>Euteleostomi</taxon>
        <taxon>Actinopterygii</taxon>
        <taxon>Neopterygii</taxon>
        <taxon>Teleostei</taxon>
        <taxon>Anguilliformes</taxon>
        <taxon>Anguillidae</taxon>
        <taxon>Anguilla</taxon>
    </lineage>
</organism>
<reference evidence="1" key="2">
    <citation type="journal article" date="2015" name="Fish Shellfish Immunol.">
        <title>Early steps in the European eel (Anguilla anguilla)-Vibrio vulnificus interaction in the gills: Role of the RtxA13 toxin.</title>
        <authorList>
            <person name="Callol A."/>
            <person name="Pajuelo D."/>
            <person name="Ebbesson L."/>
            <person name="Teles M."/>
            <person name="MacKenzie S."/>
            <person name="Amaro C."/>
        </authorList>
    </citation>
    <scope>NUCLEOTIDE SEQUENCE</scope>
</reference>
<dbReference type="EMBL" id="GBXM01039551">
    <property type="protein sequence ID" value="JAH69026.1"/>
    <property type="molecule type" value="Transcribed_RNA"/>
</dbReference>
<dbReference type="AlphaFoldDB" id="A0A0E9UTF2"/>
<accession>A0A0E9UTF2</accession>
<reference evidence="1" key="1">
    <citation type="submission" date="2014-11" db="EMBL/GenBank/DDBJ databases">
        <authorList>
            <person name="Amaro Gonzalez C."/>
        </authorList>
    </citation>
    <scope>NUCLEOTIDE SEQUENCE</scope>
</reference>
<sequence>MSRVFWLCRFSYFHSKYLHSKEGKSNFTKLR</sequence>
<name>A0A0E9UTF2_ANGAN</name>
<protein>
    <submittedName>
        <fullName evidence="1">Uncharacterized protein</fullName>
    </submittedName>
</protein>
<proteinExistence type="predicted"/>